<dbReference type="STRING" id="7234.B4G9X2"/>
<feature type="compositionally biased region" description="Basic and acidic residues" evidence="1">
    <location>
        <begin position="45"/>
        <end position="56"/>
    </location>
</feature>
<name>B4G9X2_DROPE</name>
<dbReference type="HOGENOM" id="CLU_2266492_0_0_1"/>
<keyword evidence="3" id="KW-1185">Reference proteome</keyword>
<evidence type="ECO:0000256" key="1">
    <source>
        <dbReference type="SAM" id="MobiDB-lite"/>
    </source>
</evidence>
<evidence type="ECO:0000313" key="3">
    <source>
        <dbReference type="Proteomes" id="UP000008744"/>
    </source>
</evidence>
<proteinExistence type="predicted"/>
<dbReference type="AlphaFoldDB" id="B4G9X2"/>
<evidence type="ECO:0000313" key="2">
    <source>
        <dbReference type="EMBL" id="EDW31724.1"/>
    </source>
</evidence>
<protein>
    <submittedName>
        <fullName evidence="2">GL10803</fullName>
    </submittedName>
</protein>
<feature type="compositionally biased region" description="Polar residues" evidence="1">
    <location>
        <begin position="63"/>
        <end position="75"/>
    </location>
</feature>
<reference evidence="2 3" key="1">
    <citation type="journal article" date="2007" name="Nature">
        <title>Evolution of genes and genomes on the Drosophila phylogeny.</title>
        <authorList>
            <consortium name="Drosophila 12 Genomes Consortium"/>
            <person name="Clark A.G."/>
            <person name="Eisen M.B."/>
            <person name="Smith D.R."/>
            <person name="Bergman C.M."/>
            <person name="Oliver B."/>
            <person name="Markow T.A."/>
            <person name="Kaufman T.C."/>
            <person name="Kellis M."/>
            <person name="Gelbart W."/>
            <person name="Iyer V.N."/>
            <person name="Pollard D.A."/>
            <person name="Sackton T.B."/>
            <person name="Larracuente A.M."/>
            <person name="Singh N.D."/>
            <person name="Abad J.P."/>
            <person name="Abt D.N."/>
            <person name="Adryan B."/>
            <person name="Aguade M."/>
            <person name="Akashi H."/>
            <person name="Anderson W.W."/>
            <person name="Aquadro C.F."/>
            <person name="Ardell D.H."/>
            <person name="Arguello R."/>
            <person name="Artieri C.G."/>
            <person name="Barbash D.A."/>
            <person name="Barker D."/>
            <person name="Barsanti P."/>
            <person name="Batterham P."/>
            <person name="Batzoglou S."/>
            <person name="Begun D."/>
            <person name="Bhutkar A."/>
            <person name="Blanco E."/>
            <person name="Bosak S.A."/>
            <person name="Bradley R.K."/>
            <person name="Brand A.D."/>
            <person name="Brent M.R."/>
            <person name="Brooks A.N."/>
            <person name="Brown R.H."/>
            <person name="Butlin R.K."/>
            <person name="Caggese C."/>
            <person name="Calvi B.R."/>
            <person name="Bernardo de Carvalho A."/>
            <person name="Caspi A."/>
            <person name="Castrezana S."/>
            <person name="Celniker S.E."/>
            <person name="Chang J.L."/>
            <person name="Chapple C."/>
            <person name="Chatterji S."/>
            <person name="Chinwalla A."/>
            <person name="Civetta A."/>
            <person name="Clifton S.W."/>
            <person name="Comeron J.M."/>
            <person name="Costello J.C."/>
            <person name="Coyne J.A."/>
            <person name="Daub J."/>
            <person name="David R.G."/>
            <person name="Delcher A.L."/>
            <person name="Delehaunty K."/>
            <person name="Do C.B."/>
            <person name="Ebling H."/>
            <person name="Edwards K."/>
            <person name="Eickbush T."/>
            <person name="Evans J.D."/>
            <person name="Filipski A."/>
            <person name="Findeiss S."/>
            <person name="Freyhult E."/>
            <person name="Fulton L."/>
            <person name="Fulton R."/>
            <person name="Garcia A.C."/>
            <person name="Gardiner A."/>
            <person name="Garfield D.A."/>
            <person name="Garvin B.E."/>
            <person name="Gibson G."/>
            <person name="Gilbert D."/>
            <person name="Gnerre S."/>
            <person name="Godfrey J."/>
            <person name="Good R."/>
            <person name="Gotea V."/>
            <person name="Gravely B."/>
            <person name="Greenberg A.J."/>
            <person name="Griffiths-Jones S."/>
            <person name="Gross S."/>
            <person name="Guigo R."/>
            <person name="Gustafson E.A."/>
            <person name="Haerty W."/>
            <person name="Hahn M.W."/>
            <person name="Halligan D.L."/>
            <person name="Halpern A.L."/>
            <person name="Halter G.M."/>
            <person name="Han M.V."/>
            <person name="Heger A."/>
            <person name="Hillier L."/>
            <person name="Hinrichs A.S."/>
            <person name="Holmes I."/>
            <person name="Hoskins R.A."/>
            <person name="Hubisz M.J."/>
            <person name="Hultmark D."/>
            <person name="Huntley M.A."/>
            <person name="Jaffe D.B."/>
            <person name="Jagadeeshan S."/>
            <person name="Jeck W.R."/>
            <person name="Johnson J."/>
            <person name="Jones C.D."/>
            <person name="Jordan W.C."/>
            <person name="Karpen G.H."/>
            <person name="Kataoka E."/>
            <person name="Keightley P.D."/>
            <person name="Kheradpour P."/>
            <person name="Kirkness E.F."/>
            <person name="Koerich L.B."/>
            <person name="Kristiansen K."/>
            <person name="Kudrna D."/>
            <person name="Kulathinal R.J."/>
            <person name="Kumar S."/>
            <person name="Kwok R."/>
            <person name="Lander E."/>
            <person name="Langley C.H."/>
            <person name="Lapoint R."/>
            <person name="Lazzaro B.P."/>
            <person name="Lee S.J."/>
            <person name="Levesque L."/>
            <person name="Li R."/>
            <person name="Lin C.F."/>
            <person name="Lin M.F."/>
            <person name="Lindblad-Toh K."/>
            <person name="Llopart A."/>
            <person name="Long M."/>
            <person name="Low L."/>
            <person name="Lozovsky E."/>
            <person name="Lu J."/>
            <person name="Luo M."/>
            <person name="Machado C.A."/>
            <person name="Makalowski W."/>
            <person name="Marzo M."/>
            <person name="Matsuda M."/>
            <person name="Matzkin L."/>
            <person name="McAllister B."/>
            <person name="McBride C.S."/>
            <person name="McKernan B."/>
            <person name="McKernan K."/>
            <person name="Mendez-Lago M."/>
            <person name="Minx P."/>
            <person name="Mollenhauer M.U."/>
            <person name="Montooth K."/>
            <person name="Mount S.M."/>
            <person name="Mu X."/>
            <person name="Myers E."/>
            <person name="Negre B."/>
            <person name="Newfeld S."/>
            <person name="Nielsen R."/>
            <person name="Noor M.A."/>
            <person name="O'Grady P."/>
            <person name="Pachter L."/>
            <person name="Papaceit M."/>
            <person name="Parisi M.J."/>
            <person name="Parisi M."/>
            <person name="Parts L."/>
            <person name="Pedersen J.S."/>
            <person name="Pesole G."/>
            <person name="Phillippy A.M."/>
            <person name="Ponting C.P."/>
            <person name="Pop M."/>
            <person name="Porcelli D."/>
            <person name="Powell J.R."/>
            <person name="Prohaska S."/>
            <person name="Pruitt K."/>
            <person name="Puig M."/>
            <person name="Quesneville H."/>
            <person name="Ram K.R."/>
            <person name="Rand D."/>
            <person name="Rasmussen M.D."/>
            <person name="Reed L.K."/>
            <person name="Reenan R."/>
            <person name="Reily A."/>
            <person name="Remington K.A."/>
            <person name="Rieger T.T."/>
            <person name="Ritchie M.G."/>
            <person name="Robin C."/>
            <person name="Rogers Y.H."/>
            <person name="Rohde C."/>
            <person name="Rozas J."/>
            <person name="Rubenfield M.J."/>
            <person name="Ruiz A."/>
            <person name="Russo S."/>
            <person name="Salzberg S.L."/>
            <person name="Sanchez-Gracia A."/>
            <person name="Saranga D.J."/>
            <person name="Sato H."/>
            <person name="Schaeffer S.W."/>
            <person name="Schatz M.C."/>
            <person name="Schlenke T."/>
            <person name="Schwartz R."/>
            <person name="Segarra C."/>
            <person name="Singh R.S."/>
            <person name="Sirot L."/>
            <person name="Sirota M."/>
            <person name="Sisneros N.B."/>
            <person name="Smith C.D."/>
            <person name="Smith T.F."/>
            <person name="Spieth J."/>
            <person name="Stage D.E."/>
            <person name="Stark A."/>
            <person name="Stephan W."/>
            <person name="Strausberg R.L."/>
            <person name="Strempel S."/>
            <person name="Sturgill D."/>
            <person name="Sutton G."/>
            <person name="Sutton G.G."/>
            <person name="Tao W."/>
            <person name="Teichmann S."/>
            <person name="Tobari Y.N."/>
            <person name="Tomimura Y."/>
            <person name="Tsolas J.M."/>
            <person name="Valente V.L."/>
            <person name="Venter E."/>
            <person name="Venter J.C."/>
            <person name="Vicario S."/>
            <person name="Vieira F.G."/>
            <person name="Vilella A.J."/>
            <person name="Villasante A."/>
            <person name="Walenz B."/>
            <person name="Wang J."/>
            <person name="Wasserman M."/>
            <person name="Watts T."/>
            <person name="Wilson D."/>
            <person name="Wilson R.K."/>
            <person name="Wing R.A."/>
            <person name="Wolfner M.F."/>
            <person name="Wong A."/>
            <person name="Wong G.K."/>
            <person name="Wu C.I."/>
            <person name="Wu G."/>
            <person name="Yamamoto D."/>
            <person name="Yang H.P."/>
            <person name="Yang S.P."/>
            <person name="Yorke J.A."/>
            <person name="Yoshida K."/>
            <person name="Zdobnov E."/>
            <person name="Zhang P."/>
            <person name="Zhang Y."/>
            <person name="Zimin A.V."/>
            <person name="Baldwin J."/>
            <person name="Abdouelleil A."/>
            <person name="Abdulkadir J."/>
            <person name="Abebe A."/>
            <person name="Abera B."/>
            <person name="Abreu J."/>
            <person name="Acer S.C."/>
            <person name="Aftuck L."/>
            <person name="Alexander A."/>
            <person name="An P."/>
            <person name="Anderson E."/>
            <person name="Anderson S."/>
            <person name="Arachi H."/>
            <person name="Azer M."/>
            <person name="Bachantsang P."/>
            <person name="Barry A."/>
            <person name="Bayul T."/>
            <person name="Berlin A."/>
            <person name="Bessette D."/>
            <person name="Bloom T."/>
            <person name="Blye J."/>
            <person name="Boguslavskiy L."/>
            <person name="Bonnet C."/>
            <person name="Boukhgalter B."/>
            <person name="Bourzgui I."/>
            <person name="Brown A."/>
            <person name="Cahill P."/>
            <person name="Channer S."/>
            <person name="Cheshatsang Y."/>
            <person name="Chuda L."/>
            <person name="Citroen M."/>
            <person name="Collymore A."/>
            <person name="Cooke P."/>
            <person name="Costello M."/>
            <person name="D'Aco K."/>
            <person name="Daza R."/>
            <person name="De Haan G."/>
            <person name="DeGray S."/>
            <person name="DeMaso C."/>
            <person name="Dhargay N."/>
            <person name="Dooley K."/>
            <person name="Dooley E."/>
            <person name="Doricent M."/>
            <person name="Dorje P."/>
            <person name="Dorjee K."/>
            <person name="Dupes A."/>
            <person name="Elong R."/>
            <person name="Falk J."/>
            <person name="Farina A."/>
            <person name="Faro S."/>
            <person name="Ferguson D."/>
            <person name="Fisher S."/>
            <person name="Foley C.D."/>
            <person name="Franke A."/>
            <person name="Friedrich D."/>
            <person name="Gadbois L."/>
            <person name="Gearin G."/>
            <person name="Gearin C.R."/>
            <person name="Giannoukos G."/>
            <person name="Goode T."/>
            <person name="Graham J."/>
            <person name="Grandbois E."/>
            <person name="Grewal S."/>
            <person name="Gyaltsen K."/>
            <person name="Hafez N."/>
            <person name="Hagos B."/>
            <person name="Hall J."/>
            <person name="Henson C."/>
            <person name="Hollinger A."/>
            <person name="Honan T."/>
            <person name="Huard M.D."/>
            <person name="Hughes L."/>
            <person name="Hurhula B."/>
            <person name="Husby M.E."/>
            <person name="Kamat A."/>
            <person name="Kanga B."/>
            <person name="Kashin S."/>
            <person name="Khazanovich D."/>
            <person name="Kisner P."/>
            <person name="Lance K."/>
            <person name="Lara M."/>
            <person name="Lee W."/>
            <person name="Lennon N."/>
            <person name="Letendre F."/>
            <person name="LeVine R."/>
            <person name="Lipovsky A."/>
            <person name="Liu X."/>
            <person name="Liu J."/>
            <person name="Liu S."/>
            <person name="Lokyitsang T."/>
            <person name="Lokyitsang Y."/>
            <person name="Lubonja R."/>
            <person name="Lui A."/>
            <person name="MacDonald P."/>
            <person name="Magnisalis V."/>
            <person name="Maru K."/>
            <person name="Matthews C."/>
            <person name="McCusker W."/>
            <person name="McDonough S."/>
            <person name="Mehta T."/>
            <person name="Meldrim J."/>
            <person name="Meneus L."/>
            <person name="Mihai O."/>
            <person name="Mihalev A."/>
            <person name="Mihova T."/>
            <person name="Mittelman R."/>
            <person name="Mlenga V."/>
            <person name="Montmayeur A."/>
            <person name="Mulrain L."/>
            <person name="Navidi A."/>
            <person name="Naylor J."/>
            <person name="Negash T."/>
            <person name="Nguyen T."/>
            <person name="Nguyen N."/>
            <person name="Nicol R."/>
            <person name="Norbu C."/>
            <person name="Norbu N."/>
            <person name="Novod N."/>
            <person name="O'Neill B."/>
            <person name="Osman S."/>
            <person name="Markiewicz E."/>
            <person name="Oyono O.L."/>
            <person name="Patti C."/>
            <person name="Phunkhang P."/>
            <person name="Pierre F."/>
            <person name="Priest M."/>
            <person name="Raghuraman S."/>
            <person name="Rege F."/>
            <person name="Reyes R."/>
            <person name="Rise C."/>
            <person name="Rogov P."/>
            <person name="Ross K."/>
            <person name="Ryan E."/>
            <person name="Settipalli S."/>
            <person name="Shea T."/>
            <person name="Sherpa N."/>
            <person name="Shi L."/>
            <person name="Shih D."/>
            <person name="Sparrow T."/>
            <person name="Spaulding J."/>
            <person name="Stalker J."/>
            <person name="Stange-Thomann N."/>
            <person name="Stavropoulos S."/>
            <person name="Stone C."/>
            <person name="Strader C."/>
            <person name="Tesfaye S."/>
            <person name="Thomson T."/>
            <person name="Thoulutsang Y."/>
            <person name="Thoulutsang D."/>
            <person name="Topham K."/>
            <person name="Topping I."/>
            <person name="Tsamla T."/>
            <person name="Vassiliev H."/>
            <person name="Vo A."/>
            <person name="Wangchuk T."/>
            <person name="Wangdi T."/>
            <person name="Weiand M."/>
            <person name="Wilkinson J."/>
            <person name="Wilson A."/>
            <person name="Yadav S."/>
            <person name="Young G."/>
            <person name="Yu Q."/>
            <person name="Zembek L."/>
            <person name="Zhong D."/>
            <person name="Zimmer A."/>
            <person name="Zwirko Z."/>
            <person name="Jaffe D.B."/>
            <person name="Alvarez P."/>
            <person name="Brockman W."/>
            <person name="Butler J."/>
            <person name="Chin C."/>
            <person name="Gnerre S."/>
            <person name="Grabherr M."/>
            <person name="Kleber M."/>
            <person name="Mauceli E."/>
            <person name="MacCallum I."/>
        </authorList>
    </citation>
    <scope>NUCLEOTIDE SEQUENCE [LARGE SCALE GENOMIC DNA]</scope>
    <source>
        <strain evidence="3">MSH-3 / Tucson 14011-0111.49</strain>
    </source>
</reference>
<dbReference type="EMBL" id="CH479181">
    <property type="protein sequence ID" value="EDW31724.1"/>
    <property type="molecule type" value="Genomic_DNA"/>
</dbReference>
<dbReference type="Proteomes" id="UP000008744">
    <property type="component" value="Unassembled WGS sequence"/>
</dbReference>
<sequence>MLNLKRNPICLHQDLQVLAVRQTNIYMELPEHLMDAADEFAAECSNRDQHQDHQAGTDDTETSDWANSARTSQLDTTDESSLENRLEDLSVMLPAMSRYITSF</sequence>
<dbReference type="OrthoDB" id="67933at2759"/>
<organism evidence="3">
    <name type="scientific">Drosophila persimilis</name>
    <name type="common">Fruit fly</name>
    <dbReference type="NCBI Taxonomy" id="7234"/>
    <lineage>
        <taxon>Eukaryota</taxon>
        <taxon>Metazoa</taxon>
        <taxon>Ecdysozoa</taxon>
        <taxon>Arthropoda</taxon>
        <taxon>Hexapoda</taxon>
        <taxon>Insecta</taxon>
        <taxon>Pterygota</taxon>
        <taxon>Neoptera</taxon>
        <taxon>Endopterygota</taxon>
        <taxon>Diptera</taxon>
        <taxon>Brachycera</taxon>
        <taxon>Muscomorpha</taxon>
        <taxon>Ephydroidea</taxon>
        <taxon>Drosophilidae</taxon>
        <taxon>Drosophila</taxon>
        <taxon>Sophophora</taxon>
    </lineage>
</organism>
<gene>
    <name evidence="2" type="primary">Dper\GL10803</name>
    <name evidence="2" type="ORF">Dper_GL10803</name>
</gene>
<feature type="region of interest" description="Disordered" evidence="1">
    <location>
        <begin position="43"/>
        <end position="82"/>
    </location>
</feature>
<accession>B4G9X2</accession>